<proteinExistence type="predicted"/>
<dbReference type="InterPro" id="IPR050275">
    <property type="entry name" value="PGM_Phosphatase"/>
</dbReference>
<dbReference type="InterPro" id="IPR013078">
    <property type="entry name" value="His_Pase_superF_clade-1"/>
</dbReference>
<gene>
    <name evidence="1" type="ORF">GA0070622_0650</name>
</gene>
<dbReference type="Gene3D" id="3.40.50.1240">
    <property type="entry name" value="Phosphoglycerate mutase-like"/>
    <property type="match status" value="1"/>
</dbReference>
<dbReference type="STRING" id="946078.GA0070622_0650"/>
<dbReference type="SMART" id="SM00855">
    <property type="entry name" value="PGAM"/>
    <property type="match status" value="1"/>
</dbReference>
<keyword evidence="2" id="KW-1185">Reference proteome</keyword>
<accession>A0A1A9B452</accession>
<dbReference type="OrthoDB" id="9781415at2"/>
<reference evidence="2" key="1">
    <citation type="submission" date="2016-06" db="EMBL/GenBank/DDBJ databases">
        <authorList>
            <person name="Varghese N."/>
            <person name="Submissions Spin"/>
        </authorList>
    </citation>
    <scope>NUCLEOTIDE SEQUENCE [LARGE SCALE GENOMIC DNA]</scope>
    <source>
        <strain evidence="2">DSM 45794</strain>
    </source>
</reference>
<sequence length="208" mass="22655">MIKPRPRWSTVLLVRHGQAGSHPDHAGRWDPPLSEIGRAQAGALAERLAELRFDSARVSPLRRAGETGQLIHSALVHQPSLTVDDRLAECHRGRLEGVSERTPEFRAAWRGGTWAAWPGGEDRAQFRSRVGAALDRLHDSPGNHLVVTHGNVINELLCLVIGVTGVAPFRPATASATLLRTDSEGTVQVLAVNDLWHLEDSFAHHLAG</sequence>
<evidence type="ECO:0000313" key="2">
    <source>
        <dbReference type="Proteomes" id="UP000199558"/>
    </source>
</evidence>
<dbReference type="RefSeq" id="WP_091568275.1">
    <property type="nucleotide sequence ID" value="NZ_FLRH01000003.1"/>
</dbReference>
<dbReference type="PANTHER" id="PTHR48100">
    <property type="entry name" value="BROAD-SPECIFICITY PHOSPHATASE YOR283W-RELATED"/>
    <property type="match status" value="1"/>
</dbReference>
<dbReference type="EMBL" id="FLRH01000003">
    <property type="protein sequence ID" value="SBT63692.1"/>
    <property type="molecule type" value="Genomic_DNA"/>
</dbReference>
<dbReference type="Proteomes" id="UP000199558">
    <property type="component" value="Unassembled WGS sequence"/>
</dbReference>
<dbReference type="CDD" id="cd07067">
    <property type="entry name" value="HP_PGM_like"/>
    <property type="match status" value="1"/>
</dbReference>
<dbReference type="GO" id="GO:0016791">
    <property type="term" value="F:phosphatase activity"/>
    <property type="evidence" value="ECO:0007669"/>
    <property type="project" value="TreeGrafter"/>
</dbReference>
<dbReference type="Pfam" id="PF00300">
    <property type="entry name" value="His_Phos_1"/>
    <property type="match status" value="1"/>
</dbReference>
<evidence type="ECO:0000313" key="1">
    <source>
        <dbReference type="EMBL" id="SBT63692.1"/>
    </source>
</evidence>
<name>A0A1A9B452_9ACTN</name>
<protein>
    <submittedName>
        <fullName evidence="1">Probable phosphoglycerate mutase</fullName>
    </submittedName>
</protein>
<dbReference type="SUPFAM" id="SSF53254">
    <property type="entry name" value="Phosphoglycerate mutase-like"/>
    <property type="match status" value="1"/>
</dbReference>
<dbReference type="GO" id="GO:0005737">
    <property type="term" value="C:cytoplasm"/>
    <property type="evidence" value="ECO:0007669"/>
    <property type="project" value="TreeGrafter"/>
</dbReference>
<organism evidence="1 2">
    <name type="scientific">Micromonospora sediminicola</name>
    <dbReference type="NCBI Taxonomy" id="946078"/>
    <lineage>
        <taxon>Bacteria</taxon>
        <taxon>Bacillati</taxon>
        <taxon>Actinomycetota</taxon>
        <taxon>Actinomycetes</taxon>
        <taxon>Micromonosporales</taxon>
        <taxon>Micromonosporaceae</taxon>
        <taxon>Micromonospora</taxon>
    </lineage>
</organism>
<dbReference type="AlphaFoldDB" id="A0A1A9B452"/>
<dbReference type="InterPro" id="IPR029033">
    <property type="entry name" value="His_PPase_superfam"/>
</dbReference>
<dbReference type="PANTHER" id="PTHR48100:SF1">
    <property type="entry name" value="HISTIDINE PHOSPHATASE FAMILY PROTEIN-RELATED"/>
    <property type="match status" value="1"/>
</dbReference>